<feature type="chain" id="PRO_5023891411" evidence="1">
    <location>
        <begin position="21"/>
        <end position="119"/>
    </location>
</feature>
<feature type="signal peptide" evidence="1">
    <location>
        <begin position="1"/>
        <end position="20"/>
    </location>
</feature>
<comment type="caution">
    <text evidence="3">The sequence shown here is derived from an EMBL/GenBank/DDBJ whole genome shotgun (WGS) entry which is preliminary data.</text>
</comment>
<keyword evidence="1" id="KW-0732">Signal</keyword>
<name>A0A5J5IF76_9BACT</name>
<dbReference type="CDD" id="cd00371">
    <property type="entry name" value="HMA"/>
    <property type="match status" value="1"/>
</dbReference>
<organism evidence="3 4">
    <name type="scientific">Ginsengibacter hankyongi</name>
    <dbReference type="NCBI Taxonomy" id="2607284"/>
    <lineage>
        <taxon>Bacteria</taxon>
        <taxon>Pseudomonadati</taxon>
        <taxon>Bacteroidota</taxon>
        <taxon>Chitinophagia</taxon>
        <taxon>Chitinophagales</taxon>
        <taxon>Chitinophagaceae</taxon>
        <taxon>Ginsengibacter</taxon>
    </lineage>
</organism>
<dbReference type="AlphaFoldDB" id="A0A5J5IF76"/>
<dbReference type="Pfam" id="PF00403">
    <property type="entry name" value="HMA"/>
    <property type="match status" value="1"/>
</dbReference>
<reference evidence="3 4" key="1">
    <citation type="submission" date="2019-09" db="EMBL/GenBank/DDBJ databases">
        <title>Draft genome sequence of Ginsengibacter sp. BR5-29.</title>
        <authorList>
            <person name="Im W.-T."/>
        </authorList>
    </citation>
    <scope>NUCLEOTIDE SEQUENCE [LARGE SCALE GENOMIC DNA]</scope>
    <source>
        <strain evidence="3 4">BR5-29</strain>
    </source>
</reference>
<evidence type="ECO:0000259" key="2">
    <source>
        <dbReference type="PROSITE" id="PS50846"/>
    </source>
</evidence>
<sequence length="119" mass="13339">MNSVILSLIMLAGFTTPSYAQQKAIQKAVIKTPNVQCEACKTRIENHLAHEDGISSVKADWRRHTVTVTWYTDRTNIENIKTELANLGYDADDVTADPYAYKRLPITCQHVTHPAGPKK</sequence>
<feature type="domain" description="HMA" evidence="2">
    <location>
        <begin position="26"/>
        <end position="92"/>
    </location>
</feature>
<dbReference type="InterPro" id="IPR036163">
    <property type="entry name" value="HMA_dom_sf"/>
</dbReference>
<proteinExistence type="predicted"/>
<dbReference type="RefSeq" id="WP_150415964.1">
    <property type="nucleotide sequence ID" value="NZ_VYQF01000005.1"/>
</dbReference>
<keyword evidence="4" id="KW-1185">Reference proteome</keyword>
<gene>
    <name evidence="3" type="ORF">FW778_16695</name>
</gene>
<dbReference type="GO" id="GO:0046872">
    <property type="term" value="F:metal ion binding"/>
    <property type="evidence" value="ECO:0007669"/>
    <property type="project" value="InterPro"/>
</dbReference>
<evidence type="ECO:0000313" key="4">
    <source>
        <dbReference type="Proteomes" id="UP000326903"/>
    </source>
</evidence>
<dbReference type="Proteomes" id="UP000326903">
    <property type="component" value="Unassembled WGS sequence"/>
</dbReference>
<dbReference type="Gene3D" id="3.30.70.100">
    <property type="match status" value="1"/>
</dbReference>
<dbReference type="EMBL" id="VYQF01000005">
    <property type="protein sequence ID" value="KAA9037730.1"/>
    <property type="molecule type" value="Genomic_DNA"/>
</dbReference>
<dbReference type="InterPro" id="IPR006121">
    <property type="entry name" value="HMA_dom"/>
</dbReference>
<dbReference type="SUPFAM" id="SSF55008">
    <property type="entry name" value="HMA, heavy metal-associated domain"/>
    <property type="match status" value="1"/>
</dbReference>
<accession>A0A5J5IF76</accession>
<evidence type="ECO:0000256" key="1">
    <source>
        <dbReference type="SAM" id="SignalP"/>
    </source>
</evidence>
<protein>
    <submittedName>
        <fullName evidence="3">Heavy-metal-associated domain-containing protein</fullName>
    </submittedName>
</protein>
<evidence type="ECO:0000313" key="3">
    <source>
        <dbReference type="EMBL" id="KAA9037730.1"/>
    </source>
</evidence>
<dbReference type="PROSITE" id="PS50846">
    <property type="entry name" value="HMA_2"/>
    <property type="match status" value="1"/>
</dbReference>